<keyword evidence="2" id="KW-0946">Virion</keyword>
<evidence type="ECO:0000259" key="3">
    <source>
        <dbReference type="PROSITE" id="PS51688"/>
    </source>
</evidence>
<keyword evidence="2" id="KW-1227">Viral tail protein</keyword>
<dbReference type="GO" id="GO:0098015">
    <property type="term" value="C:virus tail"/>
    <property type="evidence" value="ECO:0007669"/>
    <property type="project" value="UniProtKB-KW"/>
</dbReference>
<gene>
    <name evidence="4" type="ORF">UFOVP251_53</name>
</gene>
<comment type="subcellular location">
    <subcellularLocation>
        <location evidence="1">Virion</location>
    </subcellularLocation>
</comment>
<evidence type="ECO:0000313" key="4">
    <source>
        <dbReference type="EMBL" id="CAB4133000.1"/>
    </source>
</evidence>
<sequence length="737" mass="74624">MSSTNFTSGTTIASSWLNAVNNAIYNTSFPNAPGGTTQFLRADGTWAVPSGGGSMTYPSSGIANSTGSAWGTSYTTSGSGTVIPLATGATLVTPTISSTFTWSGKTMSAPTGGATAYLNANGGWTTPSGTGTPNLNAVLTAGNISTGGMTLVADSLTSPTTYLGVGSQINYATGITVYGIASPSTYVGMQNNYGGGSPYSVLLSNSAFIPYPDNAIDLGASPYRWKSLGVNGTFYWSNATITAPNTSSGDATKFLNQQGSWVVPSGTGSGLTSVGLSMPTGFSVASSPLTSNGTLAVTWSGQVPTANLGTGTANTTSFLRGDGTWSSTFTSNATINGVGIGNQVNFQTGTTVYGMTTTSQYIGLQNGFGTGTPYTVLLSGAAFIPYPDNTIGLGGGSYRWSSLAVGTGSFAWNGYTIPAPGGSTSTFLRNDGQWVAPASAGVTTFNTRSGAVTLTSSDVTTALGYTPLSTTPSLQSVCAVGASYSGSISTSSNSTFGNVNVGVYLSSYYGIGTAQTTIGLSNSSGSNMVLLQGSNFVPVSANAINLGTASLPWYNLACSGNSSFFGSQSSWSQTITMYASAGSSAVAVGAYASGSSSNAVASVVASTTSNLMYLGYGSTSSPTTVGTISTNGSGVTYGTSSDRRLKSNIVDYTSSGSFIDSLKPRSYTWNATETTGVGFVADELQVVCPDAVSGQPDAVDENDKPMYQSIDASTPEMIANIVAELQSLRARLKAANL</sequence>
<protein>
    <submittedName>
        <fullName evidence="4">Intramolecular chaperone auto-processing domain containing protein</fullName>
    </submittedName>
</protein>
<name>A0A6J5LJ18_9CAUD</name>
<dbReference type="InterPro" id="IPR030392">
    <property type="entry name" value="S74_ICA"/>
</dbReference>
<evidence type="ECO:0000256" key="2">
    <source>
        <dbReference type="ARBA" id="ARBA00022732"/>
    </source>
</evidence>
<dbReference type="Pfam" id="PF13884">
    <property type="entry name" value="Peptidase_S74"/>
    <property type="match status" value="1"/>
</dbReference>
<reference evidence="4" key="1">
    <citation type="submission" date="2020-04" db="EMBL/GenBank/DDBJ databases">
        <authorList>
            <person name="Chiriac C."/>
            <person name="Salcher M."/>
            <person name="Ghai R."/>
            <person name="Kavagutti S V."/>
        </authorList>
    </citation>
    <scope>NUCLEOTIDE SEQUENCE</scope>
</reference>
<proteinExistence type="predicted"/>
<dbReference type="PROSITE" id="PS51688">
    <property type="entry name" value="ICA"/>
    <property type="match status" value="1"/>
</dbReference>
<evidence type="ECO:0000256" key="1">
    <source>
        <dbReference type="ARBA" id="ARBA00004328"/>
    </source>
</evidence>
<feature type="domain" description="Peptidase S74" evidence="3">
    <location>
        <begin position="641"/>
        <end position="732"/>
    </location>
</feature>
<dbReference type="EMBL" id="LR796272">
    <property type="protein sequence ID" value="CAB4133000.1"/>
    <property type="molecule type" value="Genomic_DNA"/>
</dbReference>
<organism evidence="4">
    <name type="scientific">uncultured Caudovirales phage</name>
    <dbReference type="NCBI Taxonomy" id="2100421"/>
    <lineage>
        <taxon>Viruses</taxon>
        <taxon>Duplodnaviria</taxon>
        <taxon>Heunggongvirae</taxon>
        <taxon>Uroviricota</taxon>
        <taxon>Caudoviricetes</taxon>
        <taxon>Peduoviridae</taxon>
        <taxon>Maltschvirus</taxon>
        <taxon>Maltschvirus maltsch</taxon>
    </lineage>
</organism>
<accession>A0A6J5LJ18</accession>